<dbReference type="Pfam" id="PF00486">
    <property type="entry name" value="Trans_reg_C"/>
    <property type="match status" value="1"/>
</dbReference>
<accession>A0ABS7E4X4</accession>
<evidence type="ECO:0000313" key="5">
    <source>
        <dbReference type="Proteomes" id="UP001195963"/>
    </source>
</evidence>
<reference evidence="4 5" key="1">
    <citation type="submission" date="2021-07" db="EMBL/GenBank/DDBJ databases">
        <title>Shewanella sp. nov, isolated from SCS.</title>
        <authorList>
            <person name="Cao W.R."/>
        </authorList>
    </citation>
    <scope>NUCLEOTIDE SEQUENCE [LARGE SCALE GENOMIC DNA]</scope>
    <source>
        <strain evidence="4 5">NR704-98</strain>
    </source>
</reference>
<dbReference type="SUPFAM" id="SSF46894">
    <property type="entry name" value="C-terminal effector domain of the bipartite response regulators"/>
    <property type="match status" value="1"/>
</dbReference>
<organism evidence="4 5">
    <name type="scientific">Shewanella nanhaiensis</name>
    <dbReference type="NCBI Taxonomy" id="2864872"/>
    <lineage>
        <taxon>Bacteria</taxon>
        <taxon>Pseudomonadati</taxon>
        <taxon>Pseudomonadota</taxon>
        <taxon>Gammaproteobacteria</taxon>
        <taxon>Alteromonadales</taxon>
        <taxon>Shewanellaceae</taxon>
        <taxon>Shewanella</taxon>
    </lineage>
</organism>
<dbReference type="EMBL" id="JAHZST010000006">
    <property type="protein sequence ID" value="MBW8184077.1"/>
    <property type="molecule type" value="Genomic_DNA"/>
</dbReference>
<keyword evidence="5" id="KW-1185">Reference proteome</keyword>
<proteinExistence type="predicted"/>
<dbReference type="PROSITE" id="PS51755">
    <property type="entry name" value="OMPR_PHOB"/>
    <property type="match status" value="1"/>
</dbReference>
<comment type="caution">
    <text evidence="4">The sequence shown here is derived from an EMBL/GenBank/DDBJ whole genome shotgun (WGS) entry which is preliminary data.</text>
</comment>
<dbReference type="Proteomes" id="UP001195963">
    <property type="component" value="Unassembled WGS sequence"/>
</dbReference>
<evidence type="ECO:0000313" key="4">
    <source>
        <dbReference type="EMBL" id="MBW8184077.1"/>
    </source>
</evidence>
<protein>
    <submittedName>
        <fullName evidence="4">Winged helix-turn-helix domain-containing protein</fullName>
    </submittedName>
</protein>
<feature type="DNA-binding region" description="OmpR/PhoB-type" evidence="2">
    <location>
        <begin position="28"/>
        <end position="124"/>
    </location>
</feature>
<evidence type="ECO:0000259" key="3">
    <source>
        <dbReference type="PROSITE" id="PS51755"/>
    </source>
</evidence>
<name>A0ABS7E4X4_9GAMM</name>
<dbReference type="InterPro" id="IPR036388">
    <property type="entry name" value="WH-like_DNA-bd_sf"/>
</dbReference>
<dbReference type="InterPro" id="IPR001867">
    <property type="entry name" value="OmpR/PhoB-type_DNA-bd"/>
</dbReference>
<dbReference type="InterPro" id="IPR016032">
    <property type="entry name" value="Sig_transdc_resp-reg_C-effctor"/>
</dbReference>
<gene>
    <name evidence="4" type="ORF">K0625_10360</name>
</gene>
<evidence type="ECO:0000256" key="2">
    <source>
        <dbReference type="PROSITE-ProRule" id="PRU01091"/>
    </source>
</evidence>
<evidence type="ECO:0000256" key="1">
    <source>
        <dbReference type="ARBA" id="ARBA00023125"/>
    </source>
</evidence>
<feature type="domain" description="OmpR/PhoB-type" evidence="3">
    <location>
        <begin position="28"/>
        <end position="124"/>
    </location>
</feature>
<sequence>MSNIKVCEILHCSLCDIKTCKLNNVGFSYKININTNDRSEFTKLNIKGKNESIACSNYIVRCLCILVENFEKPVSKDEISKFVWSGRMIGQNSVPVLINELRKILQGSKFKIVTLRGLGYILMGTVNE</sequence>
<dbReference type="SMART" id="SM00862">
    <property type="entry name" value="Trans_reg_C"/>
    <property type="match status" value="1"/>
</dbReference>
<dbReference type="Gene3D" id="1.10.10.10">
    <property type="entry name" value="Winged helix-like DNA-binding domain superfamily/Winged helix DNA-binding domain"/>
    <property type="match status" value="1"/>
</dbReference>
<dbReference type="RefSeq" id="WP_220109623.1">
    <property type="nucleotide sequence ID" value="NZ_JAHZST010000006.1"/>
</dbReference>
<keyword evidence="1 2" id="KW-0238">DNA-binding</keyword>